<comment type="caution">
    <text evidence="6">The sequence shown here is derived from an EMBL/GenBank/DDBJ whole genome shotgun (WGS) entry which is preliminary data.</text>
</comment>
<feature type="transmembrane region" description="Helical" evidence="5">
    <location>
        <begin position="60"/>
        <end position="83"/>
    </location>
</feature>
<dbReference type="Pfam" id="PF00146">
    <property type="entry name" value="NADHdh"/>
    <property type="match status" value="1"/>
</dbReference>
<evidence type="ECO:0000256" key="3">
    <source>
        <dbReference type="ARBA" id="ARBA00022989"/>
    </source>
</evidence>
<feature type="transmembrane region" description="Helical" evidence="5">
    <location>
        <begin position="125"/>
        <end position="148"/>
    </location>
</feature>
<feature type="transmembrane region" description="Helical" evidence="5">
    <location>
        <begin position="6"/>
        <end position="24"/>
    </location>
</feature>
<keyword evidence="4 5" id="KW-0472">Membrane</keyword>
<dbReference type="EMBL" id="DTGD01000256">
    <property type="protein sequence ID" value="HGB36596.1"/>
    <property type="molecule type" value="Genomic_DNA"/>
</dbReference>
<evidence type="ECO:0000256" key="5">
    <source>
        <dbReference type="SAM" id="Phobius"/>
    </source>
</evidence>
<reference evidence="6" key="1">
    <citation type="journal article" date="2020" name="mSystems">
        <title>Genome- and Community-Level Interaction Insights into Carbon Utilization and Element Cycling Functions of Hydrothermarchaeota in Hydrothermal Sediment.</title>
        <authorList>
            <person name="Zhou Z."/>
            <person name="Liu Y."/>
            <person name="Xu W."/>
            <person name="Pan J."/>
            <person name="Luo Z.H."/>
            <person name="Li M."/>
        </authorList>
    </citation>
    <scope>NUCLEOTIDE SEQUENCE [LARGE SCALE GENOMIC DNA]</scope>
    <source>
        <strain evidence="6">SpSt-754</strain>
    </source>
</reference>
<accession>A0A7V3NVV2</accession>
<dbReference type="PANTHER" id="PTHR43359:SF1">
    <property type="entry name" value="FORMATE HYDROGENLYASE SUBUNIT 4-RELATED"/>
    <property type="match status" value="1"/>
</dbReference>
<feature type="transmembrane region" description="Helical" evidence="5">
    <location>
        <begin position="275"/>
        <end position="294"/>
    </location>
</feature>
<feature type="transmembrane region" description="Helical" evidence="5">
    <location>
        <begin position="243"/>
        <end position="263"/>
    </location>
</feature>
<keyword evidence="3 5" id="KW-1133">Transmembrane helix</keyword>
<dbReference type="AlphaFoldDB" id="A0A7V3NVV2"/>
<evidence type="ECO:0000256" key="1">
    <source>
        <dbReference type="ARBA" id="ARBA00004141"/>
    </source>
</evidence>
<feature type="transmembrane region" description="Helical" evidence="5">
    <location>
        <begin position="214"/>
        <end position="237"/>
    </location>
</feature>
<organism evidence="6">
    <name type="scientific">candidate division WOR-3 bacterium</name>
    <dbReference type="NCBI Taxonomy" id="2052148"/>
    <lineage>
        <taxon>Bacteria</taxon>
        <taxon>Bacteria division WOR-3</taxon>
    </lineage>
</organism>
<dbReference type="InterPro" id="IPR001694">
    <property type="entry name" value="NADH_UbQ_OxRdtase_su1/FPO"/>
</dbReference>
<proteinExistence type="predicted"/>
<evidence type="ECO:0000256" key="4">
    <source>
        <dbReference type="ARBA" id="ARBA00023136"/>
    </source>
</evidence>
<dbReference type="PANTHER" id="PTHR43359">
    <property type="entry name" value="FORMATE HYDROGENLYASE SUBUNIT 4"/>
    <property type="match status" value="1"/>
</dbReference>
<keyword evidence="2 5" id="KW-0812">Transmembrane</keyword>
<sequence>MKILLLLGYWILVIIMGLLYMGIARKVTARIQNRYGPPFYQAFLDVLKLFSKRETASHGVMHSLGPVIAFAGVSTTLLFLPLGKGAPVLHFQGDLFVFLYLIVIGPLGMALGAGESNNPNATIGIARALSLMLGYEIILFMATLPVFVHFKTASIYEVILNQGAFPNWASIKFPLSMLGGLIALQGLLGEKPFDQPIAPHEIASGPMVEYGGKYLGLLQLWHAVGIIVETGLFIDVFFGPQNILWFFLGTFIAFMLAVVINAVMPRFRIEQAIRFYWGVPLLLVVLGILQYYLWR</sequence>
<feature type="transmembrane region" description="Helical" evidence="5">
    <location>
        <begin position="95"/>
        <end position="113"/>
    </location>
</feature>
<protein>
    <submittedName>
        <fullName evidence="6">NADH-quinone oxidoreductase subunit H</fullName>
    </submittedName>
</protein>
<name>A0A7V3NVV2_UNCW3</name>
<evidence type="ECO:0000256" key="2">
    <source>
        <dbReference type="ARBA" id="ARBA00022692"/>
    </source>
</evidence>
<gene>
    <name evidence="6" type="ORF">ENV38_06810</name>
</gene>
<dbReference type="InterPro" id="IPR052561">
    <property type="entry name" value="ComplexI_Subunit1"/>
</dbReference>
<evidence type="ECO:0000313" key="6">
    <source>
        <dbReference type="EMBL" id="HGB36596.1"/>
    </source>
</evidence>
<comment type="subcellular location">
    <subcellularLocation>
        <location evidence="1">Membrane</location>
        <topology evidence="1">Multi-pass membrane protein</topology>
    </subcellularLocation>
</comment>
<dbReference type="GO" id="GO:0005886">
    <property type="term" value="C:plasma membrane"/>
    <property type="evidence" value="ECO:0007669"/>
    <property type="project" value="TreeGrafter"/>
</dbReference>